<name>A0A326RJD8_9BACT</name>
<keyword evidence="2" id="KW-1185">Reference proteome</keyword>
<accession>A0A326RJD8</accession>
<dbReference type="Proteomes" id="UP000248917">
    <property type="component" value="Unassembled WGS sequence"/>
</dbReference>
<dbReference type="RefSeq" id="WP_111394777.1">
    <property type="nucleotide sequence ID" value="NZ_QKTX01000020.1"/>
</dbReference>
<dbReference type="EMBL" id="QKTX01000020">
    <property type="protein sequence ID" value="PZV77551.1"/>
    <property type="molecule type" value="Genomic_DNA"/>
</dbReference>
<protein>
    <submittedName>
        <fullName evidence="1">Uncharacterized protein</fullName>
    </submittedName>
</protein>
<gene>
    <name evidence="1" type="ORF">CLV31_12019</name>
</gene>
<evidence type="ECO:0000313" key="1">
    <source>
        <dbReference type="EMBL" id="PZV77551.1"/>
    </source>
</evidence>
<organism evidence="1 2">
    <name type="scientific">Algoriphagus aquaeductus</name>
    <dbReference type="NCBI Taxonomy" id="475299"/>
    <lineage>
        <taxon>Bacteria</taxon>
        <taxon>Pseudomonadati</taxon>
        <taxon>Bacteroidota</taxon>
        <taxon>Cytophagia</taxon>
        <taxon>Cytophagales</taxon>
        <taxon>Cyclobacteriaceae</taxon>
        <taxon>Algoriphagus</taxon>
    </lineage>
</organism>
<dbReference type="AlphaFoldDB" id="A0A326RJD8"/>
<dbReference type="OrthoDB" id="1030692at2"/>
<proteinExistence type="predicted"/>
<comment type="caution">
    <text evidence="1">The sequence shown here is derived from an EMBL/GenBank/DDBJ whole genome shotgun (WGS) entry which is preliminary data.</text>
</comment>
<sequence length="168" mass="19250">MSTNFSELSCQTYSSAKLFGICDDPPPASIPAYIDEKNGAKWIAVVVNDDKFEVTFTAIDNCIVIKRADGKLAKRCDGVLTYDSTIIFVELKQRGALGNEWVKDAEKQLKVTIGYFEFEDEAENYEQKKAYIANSERPKFKVSQLKRMEQFFNETGYVLRIENRIILY</sequence>
<evidence type="ECO:0000313" key="2">
    <source>
        <dbReference type="Proteomes" id="UP000248917"/>
    </source>
</evidence>
<reference evidence="1 2" key="1">
    <citation type="submission" date="2018-06" db="EMBL/GenBank/DDBJ databases">
        <title>Genomic Encyclopedia of Archaeal and Bacterial Type Strains, Phase II (KMG-II): from individual species to whole genera.</title>
        <authorList>
            <person name="Goeker M."/>
        </authorList>
    </citation>
    <scope>NUCLEOTIDE SEQUENCE [LARGE SCALE GENOMIC DNA]</scope>
    <source>
        <strain evidence="1 2">T4</strain>
    </source>
</reference>